<gene>
    <name evidence="1" type="ORF">BJX67DRAFT_376553</name>
</gene>
<dbReference type="EMBL" id="JBFXLQ010000001">
    <property type="protein sequence ID" value="KAL2872761.1"/>
    <property type="molecule type" value="Genomic_DNA"/>
</dbReference>
<dbReference type="RefSeq" id="XP_070891739.1">
    <property type="nucleotide sequence ID" value="XM_071031901.1"/>
</dbReference>
<sequence>MSPYSLKAGHSSLWFEAQKAAGAAITIHSIRLNNVQVCEYEQNGDSVPADFYIWGTFRLYGGVEVQLTSAHSVASAGTHYIITVPGQNPLSIGALIPFLDQDPFKAIQLVNTKLVYRSHPTETECAGLVLTTTLLFSGPLDFINTILVDIFNQKRDPHIEFVGLLSEHPDGASRRPQPLGFTLRGIIDEMDLKLFGFVHITRLGIDLTWIRCNSFGEYSHVYGFFGSGKIEGVDVHWYLRRYGDAYSIVIVTQSERWRALGRITGVDVDNVMLRAVWTGRASQQSLELQCTMALGLSTLVLQGQYSSGGMEVSCSLYNFSLQDLRDLYERIFKQKLDIDTSHDICFSGLSLRIATGEGVSLNGAVVVDGHTAASGFIKLSRAGITITGGIDSLTVCGVKIISPVLNVTISRSQFRVQFAGQVQVHQCRVAVDIYLNKLAGCELEYGVYGSYDGSVRIGDLISGLDDDFLNASIQKAEVYISNSDRPFPAASSALANVSQDGLQRGFSVFISASAPRIVQGLLGVRKSVPLVFSAYCNPANCLQGQLNFAISLLLPTGELLKFDGVRCDSLALSVLVSTRGPKIQAAAKLLIDVPRRAQPLELVLALAADMEGAEGSADLTTRWVAPFGIRKLAIDSLYAKIGATYQQLVTTGLPSKVELSGHFSVSSFRGDFDMSLASNSPNVFLDLRLKNLDVIGLVKLVASVIDLEIDVGQSSQILYVHRLHIYLSTGMEYKGRYRPWGTELEARLTVFKKNVYLHGVVGKDEVVLTGMVDPFTLGFVDVSSADGKHGPFLHLAISPNQQMLIVDGKIAVLDSYVAIQLVADTKEGTLYFCFELVIFGALSATAMAWLNGDMPQILPAGADPAAIEGESLEGRTFRIELDLENHIIENIIDELASRVLPNSAVHFVQSGLEAICSSVLDIRQIHVSAEAWEGVGRLTASVECRIATFAFAFSVDFYISDFYKCFREAIEPAINSICAGVRNVVTELGHKFNDFVSLVENEILQLTEACELALNTALECVKDLPEDLLRCLHQAGVLGVDEVLQDVVECSPLYWAVNGISKQKPADEVIADAFVKPVEKVGSLLGEFGRDIVYCFAV</sequence>
<protein>
    <submittedName>
        <fullName evidence="1">Uncharacterized protein</fullName>
    </submittedName>
</protein>
<reference evidence="1 2" key="1">
    <citation type="submission" date="2024-07" db="EMBL/GenBank/DDBJ databases">
        <title>Section-level genome sequencing and comparative genomics of Aspergillus sections Usti and Cavernicolus.</title>
        <authorList>
            <consortium name="Lawrence Berkeley National Laboratory"/>
            <person name="Nybo J.L."/>
            <person name="Vesth T.C."/>
            <person name="Theobald S."/>
            <person name="Frisvad J.C."/>
            <person name="Larsen T.O."/>
            <person name="Kjaerboelling I."/>
            <person name="Rothschild-Mancinelli K."/>
            <person name="Lyhne E.K."/>
            <person name="Kogle M.E."/>
            <person name="Barry K."/>
            <person name="Clum A."/>
            <person name="Na H."/>
            <person name="Ledsgaard L."/>
            <person name="Lin J."/>
            <person name="Lipzen A."/>
            <person name="Kuo A."/>
            <person name="Riley R."/>
            <person name="Mondo S."/>
            <person name="Labutti K."/>
            <person name="Haridas S."/>
            <person name="Pangalinan J."/>
            <person name="Salamov A.A."/>
            <person name="Simmons B.A."/>
            <person name="Magnuson J.K."/>
            <person name="Chen J."/>
            <person name="Drula E."/>
            <person name="Henrissat B."/>
            <person name="Wiebenga A."/>
            <person name="Lubbers R.J."/>
            <person name="Gomes A.C."/>
            <person name="Macurrencykelacurrency M.R."/>
            <person name="Stajich J."/>
            <person name="Grigoriev I.V."/>
            <person name="Mortensen U.H."/>
            <person name="De Vries R.P."/>
            <person name="Baker S.E."/>
            <person name="Andersen M.R."/>
        </authorList>
    </citation>
    <scope>NUCLEOTIDE SEQUENCE [LARGE SCALE GENOMIC DNA]</scope>
    <source>
        <strain evidence="1 2">CBS 449.75</strain>
    </source>
</reference>
<dbReference type="Proteomes" id="UP001610432">
    <property type="component" value="Unassembled WGS sequence"/>
</dbReference>
<proteinExistence type="predicted"/>
<comment type="caution">
    <text evidence="1">The sequence shown here is derived from an EMBL/GenBank/DDBJ whole genome shotgun (WGS) entry which is preliminary data.</text>
</comment>
<dbReference type="GeneID" id="98146973"/>
<evidence type="ECO:0000313" key="1">
    <source>
        <dbReference type="EMBL" id="KAL2872761.1"/>
    </source>
</evidence>
<name>A0ABR4M841_9EURO</name>
<keyword evidence="2" id="KW-1185">Reference proteome</keyword>
<organism evidence="1 2">
    <name type="scientific">Aspergillus lucknowensis</name>
    <dbReference type="NCBI Taxonomy" id="176173"/>
    <lineage>
        <taxon>Eukaryota</taxon>
        <taxon>Fungi</taxon>
        <taxon>Dikarya</taxon>
        <taxon>Ascomycota</taxon>
        <taxon>Pezizomycotina</taxon>
        <taxon>Eurotiomycetes</taxon>
        <taxon>Eurotiomycetidae</taxon>
        <taxon>Eurotiales</taxon>
        <taxon>Aspergillaceae</taxon>
        <taxon>Aspergillus</taxon>
        <taxon>Aspergillus subgen. Nidulantes</taxon>
    </lineage>
</organism>
<evidence type="ECO:0000313" key="2">
    <source>
        <dbReference type="Proteomes" id="UP001610432"/>
    </source>
</evidence>
<accession>A0ABR4M841</accession>